<dbReference type="Pfam" id="PF00015">
    <property type="entry name" value="MCPsignal"/>
    <property type="match status" value="1"/>
</dbReference>
<evidence type="ECO:0000256" key="4">
    <source>
        <dbReference type="PROSITE-ProRule" id="PRU00284"/>
    </source>
</evidence>
<dbReference type="PROSITE" id="PS50111">
    <property type="entry name" value="CHEMOTAXIS_TRANSDUC_2"/>
    <property type="match status" value="1"/>
</dbReference>
<feature type="domain" description="Methyl-accepting transducer" evidence="6">
    <location>
        <begin position="271"/>
        <end position="507"/>
    </location>
</feature>
<gene>
    <name evidence="8" type="ORF">P8935_10750</name>
</gene>
<sequence length="569" mass="60683">MSAIRNIPIGRKFAIAFGIVCTLSLGFGAYTFNTFRSIHNLNEDVSANGFPAFIALAEMRGGLAELRLNDMNLLLCQTPACSIEQNKARLQAVEAYRSGLKVYEPTVSYPGEREIFEKLTAEVARYREASDRANMFIAQSKRREAVDQVLSSATSASFNDAIASLSDDMELNVKYGLEESKQTTSESIRAAWIQVFATVLIVTLCILVGTILTRVVAPRVARGTAMLERLAAKDLTAFVKVTGTDEIGRLGVAMNRCAETIRTLLQEVGRGADTLSAATTEITARAVQSAGNAHAQSNKTNQIAAAAQEMTATIAEISHNAESAAAASRISAETADQGGAVMEAAAATMEKIAVATGTVAEKMTSLAHRSEEIGKVVGVIQEISEQTNLLALNAAIEAARAGEHGRGFAVVAGEVRRLAERTKGATEEIATTIRSIQDETHSTLEVMQQSSAAVENGMNETGRARKSLEATIEASREVEHQIQLIASAATQQTSASSEISESAGNISQLATESAQGAEEAVEALKSLASLASNLDGMIRQFQFEATTDQQEMGFQHRSAFTNETRPAHA</sequence>
<keyword evidence="5" id="KW-0812">Transmembrane</keyword>
<accession>A0AAU7DRY1</accession>
<evidence type="ECO:0000256" key="1">
    <source>
        <dbReference type="ARBA" id="ARBA00004370"/>
    </source>
</evidence>
<dbReference type="CDD" id="cd06225">
    <property type="entry name" value="HAMP"/>
    <property type="match status" value="1"/>
</dbReference>
<evidence type="ECO:0000313" key="8">
    <source>
        <dbReference type="EMBL" id="XBH19772.1"/>
    </source>
</evidence>
<dbReference type="Gene3D" id="1.10.287.950">
    <property type="entry name" value="Methyl-accepting chemotaxis protein"/>
    <property type="match status" value="1"/>
</dbReference>
<dbReference type="CDD" id="cd11386">
    <property type="entry name" value="MCP_signal"/>
    <property type="match status" value="1"/>
</dbReference>
<dbReference type="EMBL" id="CP121196">
    <property type="protein sequence ID" value="XBH19772.1"/>
    <property type="molecule type" value="Genomic_DNA"/>
</dbReference>
<dbReference type="GO" id="GO:0007165">
    <property type="term" value="P:signal transduction"/>
    <property type="evidence" value="ECO:0007669"/>
    <property type="project" value="UniProtKB-KW"/>
</dbReference>
<dbReference type="InterPro" id="IPR004089">
    <property type="entry name" value="MCPsignal_dom"/>
</dbReference>
<dbReference type="PANTHER" id="PTHR32089">
    <property type="entry name" value="METHYL-ACCEPTING CHEMOTAXIS PROTEIN MCPB"/>
    <property type="match status" value="1"/>
</dbReference>
<dbReference type="SMART" id="SM00304">
    <property type="entry name" value="HAMP"/>
    <property type="match status" value="1"/>
</dbReference>
<proteinExistence type="inferred from homology"/>
<comment type="similarity">
    <text evidence="3">Belongs to the methyl-accepting chemotaxis (MCP) protein family.</text>
</comment>
<evidence type="ECO:0000256" key="5">
    <source>
        <dbReference type="SAM" id="Phobius"/>
    </source>
</evidence>
<dbReference type="InterPro" id="IPR003660">
    <property type="entry name" value="HAMP_dom"/>
</dbReference>
<keyword evidence="2 4" id="KW-0807">Transducer</keyword>
<keyword evidence="5" id="KW-0472">Membrane</keyword>
<comment type="subcellular location">
    <subcellularLocation>
        <location evidence="1">Membrane</location>
    </subcellularLocation>
</comment>
<dbReference type="InterPro" id="IPR024478">
    <property type="entry name" value="HlyB_4HB_MCP"/>
</dbReference>
<dbReference type="FunFam" id="1.10.287.950:FF:000001">
    <property type="entry name" value="Methyl-accepting chemotaxis sensory transducer"/>
    <property type="match status" value="1"/>
</dbReference>
<name>A0AAU7DRY1_9BACT</name>
<evidence type="ECO:0000259" key="6">
    <source>
        <dbReference type="PROSITE" id="PS50111"/>
    </source>
</evidence>
<evidence type="ECO:0000256" key="2">
    <source>
        <dbReference type="ARBA" id="ARBA00023224"/>
    </source>
</evidence>
<keyword evidence="5" id="KW-1133">Transmembrane helix</keyword>
<dbReference type="GO" id="GO:0006935">
    <property type="term" value="P:chemotaxis"/>
    <property type="evidence" value="ECO:0007669"/>
    <property type="project" value="InterPro"/>
</dbReference>
<dbReference type="AlphaFoldDB" id="A0AAU7DRY1"/>
<organism evidence="8">
    <name type="scientific">Telmatobacter sp. DSM 110680</name>
    <dbReference type="NCBI Taxonomy" id="3036704"/>
    <lineage>
        <taxon>Bacteria</taxon>
        <taxon>Pseudomonadati</taxon>
        <taxon>Acidobacteriota</taxon>
        <taxon>Terriglobia</taxon>
        <taxon>Terriglobales</taxon>
        <taxon>Acidobacteriaceae</taxon>
        <taxon>Telmatobacter</taxon>
    </lineage>
</organism>
<reference evidence="8" key="1">
    <citation type="submission" date="2023-03" db="EMBL/GenBank/DDBJ databases">
        <title>Edaphobacter sp.</title>
        <authorList>
            <person name="Huber K.J."/>
            <person name="Papendorf J."/>
            <person name="Pilke C."/>
            <person name="Bunk B."/>
            <person name="Sproeer C."/>
            <person name="Pester M."/>
        </authorList>
    </citation>
    <scope>NUCLEOTIDE SEQUENCE</scope>
    <source>
        <strain evidence="8">DSM 110680</strain>
    </source>
</reference>
<feature type="domain" description="HAMP" evidence="7">
    <location>
        <begin position="224"/>
        <end position="266"/>
    </location>
</feature>
<dbReference type="GO" id="GO:0004888">
    <property type="term" value="F:transmembrane signaling receptor activity"/>
    <property type="evidence" value="ECO:0007669"/>
    <property type="project" value="InterPro"/>
</dbReference>
<dbReference type="InterPro" id="IPR004090">
    <property type="entry name" value="Chemotax_Me-accpt_rcpt"/>
</dbReference>
<dbReference type="RefSeq" id="WP_348264993.1">
    <property type="nucleotide sequence ID" value="NZ_CP121196.1"/>
</dbReference>
<dbReference type="SMART" id="SM00283">
    <property type="entry name" value="MA"/>
    <property type="match status" value="1"/>
</dbReference>
<dbReference type="PANTHER" id="PTHR32089:SF112">
    <property type="entry name" value="LYSOZYME-LIKE PROTEIN-RELATED"/>
    <property type="match status" value="1"/>
</dbReference>
<dbReference type="Pfam" id="PF12729">
    <property type="entry name" value="4HB_MCP_1"/>
    <property type="match status" value="1"/>
</dbReference>
<evidence type="ECO:0000259" key="7">
    <source>
        <dbReference type="PROSITE" id="PS50885"/>
    </source>
</evidence>
<protein>
    <submittedName>
        <fullName evidence="8">Methyl-accepting chemotaxis protein</fullName>
    </submittedName>
</protein>
<dbReference type="PROSITE" id="PS50885">
    <property type="entry name" value="HAMP"/>
    <property type="match status" value="1"/>
</dbReference>
<feature type="transmembrane region" description="Helical" evidence="5">
    <location>
        <begin position="191"/>
        <end position="212"/>
    </location>
</feature>
<dbReference type="SUPFAM" id="SSF58104">
    <property type="entry name" value="Methyl-accepting chemotaxis protein (MCP) signaling domain"/>
    <property type="match status" value="1"/>
</dbReference>
<evidence type="ECO:0000256" key="3">
    <source>
        <dbReference type="ARBA" id="ARBA00029447"/>
    </source>
</evidence>
<dbReference type="GO" id="GO:0016020">
    <property type="term" value="C:membrane"/>
    <property type="evidence" value="ECO:0007669"/>
    <property type="project" value="UniProtKB-SubCell"/>
</dbReference>
<dbReference type="PRINTS" id="PR00260">
    <property type="entry name" value="CHEMTRNSDUCR"/>
</dbReference>